<dbReference type="PATRIC" id="fig|1486262.3.peg.376"/>
<dbReference type="KEGG" id="mey:TM49_01825"/>
<evidence type="ECO:0000256" key="1">
    <source>
        <dbReference type="ARBA" id="ARBA00008853"/>
    </source>
</evidence>
<feature type="binding site" evidence="3">
    <location>
        <position position="21"/>
    </location>
    <ligand>
        <name>a divalent metal cation</name>
        <dbReference type="ChEBI" id="CHEBI:60240"/>
    </ligand>
</feature>
<dbReference type="EMBL" id="CP010803">
    <property type="protein sequence ID" value="AJY44703.1"/>
    <property type="molecule type" value="Genomic_DNA"/>
</dbReference>
<reference evidence="5 6" key="1">
    <citation type="journal article" date="2015" name="Genome Announc.">
        <title>Complete genome sequence of Martelella endophytica YC6887, which has antifungal activity associated with a halophyte.</title>
        <authorList>
            <person name="Khan A."/>
            <person name="Khan H."/>
            <person name="Chung E.J."/>
            <person name="Hossain M.T."/>
            <person name="Chung Y.R."/>
        </authorList>
    </citation>
    <scope>NUCLEOTIDE SEQUENCE [LARGE SCALE GENOMIC DNA]</scope>
    <source>
        <strain evidence="5">YC6887</strain>
    </source>
</reference>
<feature type="binding site" evidence="3">
    <location>
        <position position="151"/>
    </location>
    <ligand>
        <name>a divalent metal cation</name>
        <dbReference type="ChEBI" id="CHEBI:60240"/>
    </ligand>
</feature>
<feature type="binding site" evidence="3">
    <location>
        <position position="106"/>
    </location>
    <ligand>
        <name>substrate</name>
    </ligand>
</feature>
<dbReference type="PANTHER" id="PTHR10907:SF47">
    <property type="entry name" value="REGUCALCIN"/>
    <property type="match status" value="1"/>
</dbReference>
<feature type="domain" description="SMP-30/Gluconolactonase/LRE-like region" evidence="4">
    <location>
        <begin position="19"/>
        <end position="260"/>
    </location>
</feature>
<sequence>MTAETVFEGRILVTDRMTLGEGPGYDPKTDLIWWFDIVNCRLHFLNASNRDRRVIPLTEMASALAVVDDHRQVLSTETGLYFRDTSTGALTLHVAIEADDPTTRSNDGRVHPSGAFWVSTMGKQAEKEAGAIYHVLEGKVTKLFDRLTIPNAICFSPDGDIGYYVDTDNNRLMRVDLDPETGLPEGEPQLFIDTSGRPGGMDGAVCDGDGHIWNARYGAGLLDHYEPDGRLVGRFQLPALQPTCPAFIGRDGGWMMVTTAAQGTTPDKEPNAGFTFALVTGAKPRFDPPYRAVHGL</sequence>
<proteinExistence type="inferred from homology"/>
<comment type="similarity">
    <text evidence="1">Belongs to the SMP-30/CGR1 family.</text>
</comment>
<protein>
    <submittedName>
        <fullName evidence="5">Gluconolaconase</fullName>
    </submittedName>
</protein>
<evidence type="ECO:0000259" key="4">
    <source>
        <dbReference type="Pfam" id="PF08450"/>
    </source>
</evidence>
<keyword evidence="3" id="KW-0862">Zinc</keyword>
<dbReference type="InterPro" id="IPR013658">
    <property type="entry name" value="SGL"/>
</dbReference>
<dbReference type="RefSeq" id="WP_045679283.1">
    <property type="nucleotide sequence ID" value="NZ_CP010803.1"/>
</dbReference>
<feature type="binding site" evidence="3">
    <location>
        <position position="104"/>
    </location>
    <ligand>
        <name>substrate</name>
    </ligand>
</feature>
<dbReference type="PRINTS" id="PR01790">
    <property type="entry name" value="SMP30FAMILY"/>
</dbReference>
<dbReference type="Proteomes" id="UP000032611">
    <property type="component" value="Chromosome"/>
</dbReference>
<dbReference type="Pfam" id="PF08450">
    <property type="entry name" value="SGL"/>
    <property type="match status" value="1"/>
</dbReference>
<accession>A0A0D5LN17</accession>
<keyword evidence="6" id="KW-1185">Reference proteome</keyword>
<evidence type="ECO:0000256" key="3">
    <source>
        <dbReference type="PIRSR" id="PIRSR605511-2"/>
    </source>
</evidence>
<evidence type="ECO:0000256" key="2">
    <source>
        <dbReference type="PIRSR" id="PIRSR605511-1"/>
    </source>
</evidence>
<dbReference type="InterPro" id="IPR005511">
    <property type="entry name" value="SMP-30"/>
</dbReference>
<organism evidence="5 6">
    <name type="scientific">Martelella endophytica</name>
    <dbReference type="NCBI Taxonomy" id="1486262"/>
    <lineage>
        <taxon>Bacteria</taxon>
        <taxon>Pseudomonadati</taxon>
        <taxon>Pseudomonadota</taxon>
        <taxon>Alphaproteobacteria</taxon>
        <taxon>Hyphomicrobiales</taxon>
        <taxon>Aurantimonadaceae</taxon>
        <taxon>Martelella</taxon>
    </lineage>
</organism>
<gene>
    <name evidence="5" type="ORF">TM49_01825</name>
</gene>
<dbReference type="AlphaFoldDB" id="A0A0D5LN17"/>
<dbReference type="OrthoDB" id="2633250at2"/>
<evidence type="ECO:0000313" key="6">
    <source>
        <dbReference type="Proteomes" id="UP000032611"/>
    </source>
</evidence>
<dbReference type="GO" id="GO:0004341">
    <property type="term" value="F:gluconolactonase activity"/>
    <property type="evidence" value="ECO:0007669"/>
    <property type="project" value="TreeGrafter"/>
</dbReference>
<dbReference type="STRING" id="1486262.TM49_01825"/>
<dbReference type="HOGENOM" id="CLU_036110_3_1_5"/>
<dbReference type="Gene3D" id="2.120.10.30">
    <property type="entry name" value="TolB, C-terminal domain"/>
    <property type="match status" value="1"/>
</dbReference>
<keyword evidence="3" id="KW-0479">Metal-binding</keyword>
<name>A0A0D5LN17_MAREN</name>
<dbReference type="PANTHER" id="PTHR10907">
    <property type="entry name" value="REGUCALCIN"/>
    <property type="match status" value="1"/>
</dbReference>
<feature type="binding site" evidence="3">
    <location>
        <position position="202"/>
    </location>
    <ligand>
        <name>a divalent metal cation</name>
        <dbReference type="ChEBI" id="CHEBI:60240"/>
    </ligand>
</feature>
<feature type="active site" description="Proton donor/acceptor" evidence="2">
    <location>
        <position position="202"/>
    </location>
</feature>
<comment type="cofactor">
    <cofactor evidence="3">
        <name>Zn(2+)</name>
        <dbReference type="ChEBI" id="CHEBI:29105"/>
    </cofactor>
    <text evidence="3">Binds 1 divalent metal cation per subunit.</text>
</comment>
<evidence type="ECO:0000313" key="5">
    <source>
        <dbReference type="EMBL" id="AJY44703.1"/>
    </source>
</evidence>
<dbReference type="GO" id="GO:0005509">
    <property type="term" value="F:calcium ion binding"/>
    <property type="evidence" value="ECO:0007669"/>
    <property type="project" value="TreeGrafter"/>
</dbReference>
<dbReference type="GO" id="GO:0019853">
    <property type="term" value="P:L-ascorbic acid biosynthetic process"/>
    <property type="evidence" value="ECO:0007669"/>
    <property type="project" value="TreeGrafter"/>
</dbReference>
<dbReference type="InterPro" id="IPR011042">
    <property type="entry name" value="6-blade_b-propeller_TolB-like"/>
</dbReference>
<dbReference type="SUPFAM" id="SSF63829">
    <property type="entry name" value="Calcium-dependent phosphotriesterase"/>
    <property type="match status" value="1"/>
</dbReference>